<feature type="transmembrane region" description="Helical" evidence="8">
    <location>
        <begin position="218"/>
        <end position="234"/>
    </location>
</feature>
<comment type="caution">
    <text evidence="10">The sequence shown here is derived from an EMBL/GenBank/DDBJ whole genome shotgun (WGS) entry which is preliminary data.</text>
</comment>
<dbReference type="InterPro" id="IPR029020">
    <property type="entry name" value="Ammonium/urea_transptr"/>
</dbReference>
<dbReference type="InterPro" id="IPR024041">
    <property type="entry name" value="NH4_transpt_AmtB-like_dom"/>
</dbReference>
<dbReference type="EMBL" id="NEDP02005548">
    <property type="protein sequence ID" value="OWF39017.1"/>
    <property type="molecule type" value="Genomic_DNA"/>
</dbReference>
<feature type="transmembrane region" description="Helical" evidence="8">
    <location>
        <begin position="112"/>
        <end position="134"/>
    </location>
</feature>
<feature type="transmembrane region" description="Helical" evidence="8">
    <location>
        <begin position="175"/>
        <end position="198"/>
    </location>
</feature>
<dbReference type="Pfam" id="PF00909">
    <property type="entry name" value="Ammonium_transp"/>
    <property type="match status" value="1"/>
</dbReference>
<comment type="subcellular location">
    <subcellularLocation>
        <location evidence="8">Cell membrane</location>
        <topology evidence="8">Multi-pass membrane protein</topology>
    </subcellularLocation>
    <subcellularLocation>
        <location evidence="1">Membrane</location>
        <topology evidence="1">Multi-pass membrane protein</topology>
    </subcellularLocation>
</comment>
<dbReference type="GO" id="GO:0008519">
    <property type="term" value="F:ammonium channel activity"/>
    <property type="evidence" value="ECO:0007669"/>
    <property type="project" value="InterPro"/>
</dbReference>
<evidence type="ECO:0000256" key="4">
    <source>
        <dbReference type="ARBA" id="ARBA00022692"/>
    </source>
</evidence>
<name>A0A210PR83_MIZYE</name>
<reference evidence="10 11" key="1">
    <citation type="journal article" date="2017" name="Nat. Ecol. Evol.">
        <title>Scallop genome provides insights into evolution of bilaterian karyotype and development.</title>
        <authorList>
            <person name="Wang S."/>
            <person name="Zhang J."/>
            <person name="Jiao W."/>
            <person name="Li J."/>
            <person name="Xun X."/>
            <person name="Sun Y."/>
            <person name="Guo X."/>
            <person name="Huan P."/>
            <person name="Dong B."/>
            <person name="Zhang L."/>
            <person name="Hu X."/>
            <person name="Sun X."/>
            <person name="Wang J."/>
            <person name="Zhao C."/>
            <person name="Wang Y."/>
            <person name="Wang D."/>
            <person name="Huang X."/>
            <person name="Wang R."/>
            <person name="Lv J."/>
            <person name="Li Y."/>
            <person name="Zhang Z."/>
            <person name="Liu B."/>
            <person name="Lu W."/>
            <person name="Hui Y."/>
            <person name="Liang J."/>
            <person name="Zhou Z."/>
            <person name="Hou R."/>
            <person name="Li X."/>
            <person name="Liu Y."/>
            <person name="Li H."/>
            <person name="Ning X."/>
            <person name="Lin Y."/>
            <person name="Zhao L."/>
            <person name="Xing Q."/>
            <person name="Dou J."/>
            <person name="Li Y."/>
            <person name="Mao J."/>
            <person name="Guo H."/>
            <person name="Dou H."/>
            <person name="Li T."/>
            <person name="Mu C."/>
            <person name="Jiang W."/>
            <person name="Fu Q."/>
            <person name="Fu X."/>
            <person name="Miao Y."/>
            <person name="Liu J."/>
            <person name="Yu Q."/>
            <person name="Li R."/>
            <person name="Liao H."/>
            <person name="Li X."/>
            <person name="Kong Y."/>
            <person name="Jiang Z."/>
            <person name="Chourrout D."/>
            <person name="Li R."/>
            <person name="Bao Z."/>
        </authorList>
    </citation>
    <scope>NUCLEOTIDE SEQUENCE [LARGE SCALE GENOMIC DNA]</scope>
    <source>
        <strain evidence="10 11">PY_sf001</strain>
    </source>
</reference>
<evidence type="ECO:0000256" key="1">
    <source>
        <dbReference type="ARBA" id="ARBA00004141"/>
    </source>
</evidence>
<feature type="transmembrane region" description="Helical" evidence="8">
    <location>
        <begin position="310"/>
        <end position="329"/>
    </location>
</feature>
<dbReference type="SUPFAM" id="SSF111352">
    <property type="entry name" value="Ammonium transporter"/>
    <property type="match status" value="1"/>
</dbReference>
<feature type="transmembrane region" description="Helical" evidence="8">
    <location>
        <begin position="70"/>
        <end position="87"/>
    </location>
</feature>
<feature type="transmembrane region" description="Helical" evidence="8">
    <location>
        <begin position="284"/>
        <end position="304"/>
    </location>
</feature>
<feature type="transmembrane region" description="Helical" evidence="8">
    <location>
        <begin position="376"/>
        <end position="403"/>
    </location>
</feature>
<evidence type="ECO:0000256" key="5">
    <source>
        <dbReference type="ARBA" id="ARBA00022989"/>
    </source>
</evidence>
<keyword evidence="5 8" id="KW-1133">Transmembrane helix</keyword>
<comment type="similarity">
    <text evidence="2 8">Belongs to the ammonia transporter channel (TC 1.A.11.2) family.</text>
</comment>
<gene>
    <name evidence="10" type="ORF">KP79_PYT15122</name>
</gene>
<dbReference type="STRING" id="6573.A0A210PR83"/>
<feature type="domain" description="Ammonium transporter AmtB-like" evidence="9">
    <location>
        <begin position="31"/>
        <end position="428"/>
    </location>
</feature>
<feature type="transmembrane region" description="Helical" evidence="8">
    <location>
        <begin position="254"/>
        <end position="275"/>
    </location>
</feature>
<dbReference type="PANTHER" id="PTHR11730">
    <property type="entry name" value="AMMONIUM TRANSPORTER"/>
    <property type="match status" value="1"/>
</dbReference>
<evidence type="ECO:0000256" key="2">
    <source>
        <dbReference type="ARBA" id="ARBA00005887"/>
    </source>
</evidence>
<accession>A0A210PR83</accession>
<keyword evidence="6 8" id="KW-0472">Membrane</keyword>
<evidence type="ECO:0000259" key="9">
    <source>
        <dbReference type="Pfam" id="PF00909"/>
    </source>
</evidence>
<dbReference type="GO" id="GO:0005886">
    <property type="term" value="C:plasma membrane"/>
    <property type="evidence" value="ECO:0007669"/>
    <property type="project" value="UniProtKB-SubCell"/>
</dbReference>
<proteinExistence type="inferred from homology"/>
<dbReference type="GO" id="GO:0097272">
    <property type="term" value="P:ammonium homeostasis"/>
    <property type="evidence" value="ECO:0007669"/>
    <property type="project" value="TreeGrafter"/>
</dbReference>
<dbReference type="FunFam" id="1.10.3430.10:FF:000008">
    <property type="entry name" value="Ammonium transporter"/>
    <property type="match status" value="1"/>
</dbReference>
<feature type="transmembrane region" description="Helical" evidence="8">
    <location>
        <begin position="336"/>
        <end position="356"/>
    </location>
</feature>
<feature type="transmembrane region" description="Helical" evidence="8">
    <location>
        <begin position="141"/>
        <end position="163"/>
    </location>
</feature>
<keyword evidence="7 8" id="KW-0924">Ammonia transport</keyword>
<dbReference type="InterPro" id="IPR001905">
    <property type="entry name" value="Ammonium_transpt"/>
</dbReference>
<dbReference type="Gene3D" id="1.10.3430.10">
    <property type="entry name" value="Ammonium transporter AmtB like domains"/>
    <property type="match status" value="1"/>
</dbReference>
<keyword evidence="4 8" id="KW-0812">Transmembrane</keyword>
<dbReference type="OrthoDB" id="534912at2759"/>
<evidence type="ECO:0000256" key="7">
    <source>
        <dbReference type="ARBA" id="ARBA00023177"/>
    </source>
</evidence>
<evidence type="ECO:0000313" key="10">
    <source>
        <dbReference type="EMBL" id="OWF39017.1"/>
    </source>
</evidence>
<feature type="transmembrane region" description="Helical" evidence="8">
    <location>
        <begin position="29"/>
        <end position="49"/>
    </location>
</feature>
<dbReference type="NCBIfam" id="TIGR00836">
    <property type="entry name" value="amt"/>
    <property type="match status" value="1"/>
</dbReference>
<sequence>MSNPNILVVTNTTTSVPVTGEVSITWDDATWILTSSFIIFTMQSGFGLLEAGAVTNKNEVNIMVKNAADVIFGGLTYWSFGFGLSFGKDQGANMFCGVGNFFVDADDDQMGVIFSTFVFQLSFATTATTIVSGAMAERTKLCSYIIFSCVNTVVYCIPAHWLWDDIGFLRKLGVVDIAGAGAVHLIGGGSALVAAVMLKPRSGRYDHGTESLPMGNPVNSLLGTFMLWWGWLGFNCGSTFGISGGKWKLAAKSAVVTLCGSIGGGVIGITTSYITRKRKFEIEYIVNSILGGLVSITAACAIIRPWEALIAGAVGGFIAIHAPKFFNWLHVDDPVGAVSVHGVVGIWGLMVVGLFTENDHLENLTLGRSGLIHGGGFYLLGVQMMAALILSTWSSLCTFILLFPIKMTIGIRLSPHEEFLGADYVEHNIVHKETNIIFSRPSTARDRAIASRANLNSVVCDQATRRETVSVHSDTQTSISDVIALTDFPDQTVNSTVMSGESKPRRGLPPIPCCCCKHKQRALVISS</sequence>
<protein>
    <recommendedName>
        <fullName evidence="8">Ammonium transporter</fullName>
    </recommendedName>
</protein>
<keyword evidence="3 8" id="KW-0813">Transport</keyword>
<organism evidence="10 11">
    <name type="scientific">Mizuhopecten yessoensis</name>
    <name type="common">Japanese scallop</name>
    <name type="synonym">Patinopecten yessoensis</name>
    <dbReference type="NCBI Taxonomy" id="6573"/>
    <lineage>
        <taxon>Eukaryota</taxon>
        <taxon>Metazoa</taxon>
        <taxon>Spiralia</taxon>
        <taxon>Lophotrochozoa</taxon>
        <taxon>Mollusca</taxon>
        <taxon>Bivalvia</taxon>
        <taxon>Autobranchia</taxon>
        <taxon>Pteriomorphia</taxon>
        <taxon>Pectinida</taxon>
        <taxon>Pectinoidea</taxon>
        <taxon>Pectinidae</taxon>
        <taxon>Mizuhopecten</taxon>
    </lineage>
</organism>
<evidence type="ECO:0000313" key="11">
    <source>
        <dbReference type="Proteomes" id="UP000242188"/>
    </source>
</evidence>
<dbReference type="Proteomes" id="UP000242188">
    <property type="component" value="Unassembled WGS sequence"/>
</dbReference>
<evidence type="ECO:0000256" key="8">
    <source>
        <dbReference type="RuleBase" id="RU362002"/>
    </source>
</evidence>
<keyword evidence="11" id="KW-1185">Reference proteome</keyword>
<evidence type="ECO:0000256" key="3">
    <source>
        <dbReference type="ARBA" id="ARBA00022448"/>
    </source>
</evidence>
<evidence type="ECO:0000256" key="6">
    <source>
        <dbReference type="ARBA" id="ARBA00023136"/>
    </source>
</evidence>
<dbReference type="PANTHER" id="PTHR11730:SF58">
    <property type="entry name" value="AMMONIUM TRANSPORTER"/>
    <property type="match status" value="1"/>
</dbReference>
<dbReference type="AlphaFoldDB" id="A0A210PR83"/>